<evidence type="ECO:0000259" key="5">
    <source>
        <dbReference type="PROSITE" id="PS50109"/>
    </source>
</evidence>
<feature type="region of interest" description="Disordered" evidence="3">
    <location>
        <begin position="878"/>
        <end position="906"/>
    </location>
</feature>
<dbReference type="InterPro" id="IPR001789">
    <property type="entry name" value="Sig_transdc_resp-reg_receiver"/>
</dbReference>
<keyword evidence="7" id="KW-0418">Kinase</keyword>
<dbReference type="InterPro" id="IPR050956">
    <property type="entry name" value="2C_system_His_kinase"/>
</dbReference>
<dbReference type="Gene3D" id="3.30.565.10">
    <property type="entry name" value="Histidine kinase-like ATPase, C-terminal domain"/>
    <property type="match status" value="1"/>
</dbReference>
<feature type="transmembrane region" description="Helical" evidence="4">
    <location>
        <begin position="249"/>
        <end position="271"/>
    </location>
</feature>
<feature type="transmembrane region" description="Helical" evidence="4">
    <location>
        <begin position="84"/>
        <end position="104"/>
    </location>
</feature>
<dbReference type="InterPro" id="IPR003661">
    <property type="entry name" value="HisK_dim/P_dom"/>
</dbReference>
<dbReference type="Proteomes" id="UP000241769">
    <property type="component" value="Unassembled WGS sequence"/>
</dbReference>
<evidence type="ECO:0000313" key="8">
    <source>
        <dbReference type="Proteomes" id="UP000241769"/>
    </source>
</evidence>
<dbReference type="InterPro" id="IPR003594">
    <property type="entry name" value="HATPase_dom"/>
</dbReference>
<dbReference type="InParanoid" id="A0A2P6NPL7"/>
<dbReference type="InterPro" id="IPR033425">
    <property type="entry name" value="MASE3"/>
</dbReference>
<sequence>MAEEEIALPEDEEEILAEPNEYSTEYGSVSGQGISLANSEGTWSKGSLSQIKSEMKKKTFYMGVLLSLVFTFSFFVFLPFGDRFFLYTLTNATAVVCFLMLVVFGISPFFYCEGFFLPMGIGYGFVGLNLIFARGASTGSLTGVADTNVFIQFNTVGRVFELISLFVGILLVQKRFRGWAPLFITLFIGFVVQALFVASIINWKSFSLMQDASGNKTLIRNVVENLTFCLFIVLLALIVLRRKSFRPNVWLYLMLGMILRCIQSIMAAQIVDFTGGPMYISANVVRAFSFTYLFFSLGASTLRNPIYSMYKGVRDNNIAIKNQKLMAGWLIEQVPSIVVLLNIKGDIVHMNGYAAKSLRMKLVPHRAVGESFFSFFNFVDKDSQRKFEEMVGSTDDLSMDLQLKSYSTKIEVKRDIEWVVRVLRTDLLPTRGSLSTIEDETSLQFICLGKEITDKLQREAALEEARANAETLAKMKDTFVANISHELRTPLNCIIGVTDLFLQTELIESTHSMVVIARTSSNSLLSLINDLLDFAKLSQGQMHIHYTHFSFRDFVENSALALSVMYKDSKLEFGYEISRDCPDTIQSDENRLRQVLHNLLSNAIKFTKKGQVTLHAEKFLQNERGMIRITVVDSGVGMKVEVLKALEERFKSKEIKSGLGIGLVVTNQLLNLMGGELSISSEYHVGTRASLTVPISHSIEPQVLLLSDRPRRPSDLTHSASGASSSSALVTDSVKTISSKNSRRDLVTIQNNRPKIFVLLYNDIIRAITTKTLKGDYDLDATDVPDVETLYEHLKNFPPEMRRNGKKIVSIVIEAPEISKLDVALMDELRTLTTVQIIGVVGGVWENPGQVTIIHKPVQNSVLLRLLCRPHRTITSSSLFGRRSTSNSARQSREVRPSEINLSPVLDDKPETADEIALLEAIPIHILIVEDNKTNQKVMQMMLDRIKNVKYDIADDGSIAVDKYVTKSPDTFDCIFMDFQMPVMDGLQATTEIRRIEKERPEMKRTLIAALTANAQSEEREKGEAVGMDDFITKPIPFSVIQSKIEGLRRGKMREKEG</sequence>
<organism evidence="7 8">
    <name type="scientific">Planoprotostelium fungivorum</name>
    <dbReference type="NCBI Taxonomy" id="1890364"/>
    <lineage>
        <taxon>Eukaryota</taxon>
        <taxon>Amoebozoa</taxon>
        <taxon>Evosea</taxon>
        <taxon>Variosea</taxon>
        <taxon>Cavosteliida</taxon>
        <taxon>Cavosteliaceae</taxon>
        <taxon>Planoprotostelium</taxon>
    </lineage>
</organism>
<dbReference type="CDD" id="cd00082">
    <property type="entry name" value="HisKA"/>
    <property type="match status" value="1"/>
</dbReference>
<keyword evidence="1 2" id="KW-0597">Phosphoprotein</keyword>
<dbReference type="InterPro" id="IPR005467">
    <property type="entry name" value="His_kinase_dom"/>
</dbReference>
<dbReference type="Gene3D" id="3.40.50.2300">
    <property type="match status" value="1"/>
</dbReference>
<evidence type="ECO:0000313" key="7">
    <source>
        <dbReference type="EMBL" id="PRP85892.1"/>
    </source>
</evidence>
<evidence type="ECO:0000256" key="1">
    <source>
        <dbReference type="ARBA" id="ARBA00022553"/>
    </source>
</evidence>
<dbReference type="PROSITE" id="PS50110">
    <property type="entry name" value="RESPONSE_REGULATORY"/>
    <property type="match status" value="1"/>
</dbReference>
<feature type="transmembrane region" description="Helical" evidence="4">
    <location>
        <begin position="179"/>
        <end position="202"/>
    </location>
</feature>
<evidence type="ECO:0000256" key="4">
    <source>
        <dbReference type="SAM" id="Phobius"/>
    </source>
</evidence>
<dbReference type="SMART" id="SM00448">
    <property type="entry name" value="REC"/>
    <property type="match status" value="1"/>
</dbReference>
<evidence type="ECO:0000256" key="2">
    <source>
        <dbReference type="PROSITE-ProRule" id="PRU00169"/>
    </source>
</evidence>
<dbReference type="Gene3D" id="1.10.287.130">
    <property type="match status" value="1"/>
</dbReference>
<name>A0A2P6NPL7_9EUKA</name>
<comment type="caution">
    <text evidence="7">The sequence shown here is derived from an EMBL/GenBank/DDBJ whole genome shotgun (WGS) entry which is preliminary data.</text>
</comment>
<feature type="transmembrane region" description="Helical" evidence="4">
    <location>
        <begin position="59"/>
        <end position="78"/>
    </location>
</feature>
<dbReference type="Pfam" id="PF00072">
    <property type="entry name" value="Response_reg"/>
    <property type="match status" value="1"/>
</dbReference>
<dbReference type="PRINTS" id="PR00344">
    <property type="entry name" value="BCTRLSENSOR"/>
</dbReference>
<dbReference type="CDD" id="cd17546">
    <property type="entry name" value="REC_hyHK_CKI1_RcsC-like"/>
    <property type="match status" value="1"/>
</dbReference>
<accession>A0A2P6NPL7</accession>
<dbReference type="SMART" id="SM00388">
    <property type="entry name" value="HisKA"/>
    <property type="match status" value="1"/>
</dbReference>
<dbReference type="PANTHER" id="PTHR43719">
    <property type="entry name" value="TWO-COMPONENT HISTIDINE KINASE"/>
    <property type="match status" value="1"/>
</dbReference>
<dbReference type="SUPFAM" id="SSF55874">
    <property type="entry name" value="ATPase domain of HSP90 chaperone/DNA topoisomerase II/histidine kinase"/>
    <property type="match status" value="1"/>
</dbReference>
<dbReference type="STRING" id="1890364.A0A2P6NPL7"/>
<keyword evidence="4" id="KW-0472">Membrane</keyword>
<keyword evidence="8" id="KW-1185">Reference proteome</keyword>
<dbReference type="Pfam" id="PF00512">
    <property type="entry name" value="HisKA"/>
    <property type="match status" value="1"/>
</dbReference>
<dbReference type="GO" id="GO:0000155">
    <property type="term" value="F:phosphorelay sensor kinase activity"/>
    <property type="evidence" value="ECO:0007669"/>
    <property type="project" value="InterPro"/>
</dbReference>
<feature type="domain" description="Response regulatory" evidence="6">
    <location>
        <begin position="925"/>
        <end position="1049"/>
    </location>
</feature>
<dbReference type="SUPFAM" id="SSF47384">
    <property type="entry name" value="Homodimeric domain of signal transducing histidine kinase"/>
    <property type="match status" value="1"/>
</dbReference>
<evidence type="ECO:0000259" key="6">
    <source>
        <dbReference type="PROSITE" id="PS50110"/>
    </source>
</evidence>
<feature type="transmembrane region" description="Helical" evidence="4">
    <location>
        <begin position="222"/>
        <end position="240"/>
    </location>
</feature>
<dbReference type="InterPro" id="IPR036097">
    <property type="entry name" value="HisK_dim/P_sf"/>
</dbReference>
<dbReference type="SMART" id="SM00387">
    <property type="entry name" value="HATPase_c"/>
    <property type="match status" value="1"/>
</dbReference>
<dbReference type="InterPro" id="IPR011006">
    <property type="entry name" value="CheY-like_superfamily"/>
</dbReference>
<keyword evidence="4" id="KW-0812">Transmembrane</keyword>
<feature type="modified residue" description="4-aspartylphosphate" evidence="2">
    <location>
        <position position="978"/>
    </location>
</feature>
<feature type="transmembrane region" description="Helical" evidence="4">
    <location>
        <begin position="116"/>
        <end position="137"/>
    </location>
</feature>
<dbReference type="InterPro" id="IPR004358">
    <property type="entry name" value="Sig_transdc_His_kin-like_C"/>
</dbReference>
<gene>
    <name evidence="7" type="ORF">PROFUN_06166</name>
</gene>
<dbReference type="OrthoDB" id="20520at2759"/>
<dbReference type="AlphaFoldDB" id="A0A2P6NPL7"/>
<dbReference type="SUPFAM" id="SSF52172">
    <property type="entry name" value="CheY-like"/>
    <property type="match status" value="1"/>
</dbReference>
<feature type="transmembrane region" description="Helical" evidence="4">
    <location>
        <begin position="149"/>
        <end position="172"/>
    </location>
</feature>
<dbReference type="Pfam" id="PF17159">
    <property type="entry name" value="MASE3"/>
    <property type="match status" value="1"/>
</dbReference>
<keyword evidence="7" id="KW-0808">Transferase</keyword>
<dbReference type="EMBL" id="MDYQ01000038">
    <property type="protein sequence ID" value="PRP85892.1"/>
    <property type="molecule type" value="Genomic_DNA"/>
</dbReference>
<dbReference type="PROSITE" id="PS50109">
    <property type="entry name" value="HIS_KIN"/>
    <property type="match status" value="1"/>
</dbReference>
<protein>
    <submittedName>
        <fullName evidence="7">Sensory box histidine kinase/response regulator</fullName>
    </submittedName>
</protein>
<feature type="compositionally biased region" description="Polar residues" evidence="3">
    <location>
        <begin position="878"/>
        <end position="890"/>
    </location>
</feature>
<dbReference type="Pfam" id="PF02518">
    <property type="entry name" value="HATPase_c"/>
    <property type="match status" value="1"/>
</dbReference>
<dbReference type="InterPro" id="IPR036890">
    <property type="entry name" value="HATPase_C_sf"/>
</dbReference>
<evidence type="ECO:0000256" key="3">
    <source>
        <dbReference type="SAM" id="MobiDB-lite"/>
    </source>
</evidence>
<proteinExistence type="predicted"/>
<dbReference type="PANTHER" id="PTHR43719:SF28">
    <property type="entry name" value="PEROXIDE STRESS-ACTIVATED HISTIDINE KINASE MAK1-RELATED"/>
    <property type="match status" value="1"/>
</dbReference>
<keyword evidence="4" id="KW-1133">Transmembrane helix</keyword>
<feature type="domain" description="Histidine kinase" evidence="5">
    <location>
        <begin position="482"/>
        <end position="697"/>
    </location>
</feature>
<reference evidence="7 8" key="1">
    <citation type="journal article" date="2018" name="Genome Biol. Evol.">
        <title>Multiple Roots of Fruiting Body Formation in Amoebozoa.</title>
        <authorList>
            <person name="Hillmann F."/>
            <person name="Forbes G."/>
            <person name="Novohradska S."/>
            <person name="Ferling I."/>
            <person name="Riege K."/>
            <person name="Groth M."/>
            <person name="Westermann M."/>
            <person name="Marz M."/>
            <person name="Spaller T."/>
            <person name="Winckler T."/>
            <person name="Schaap P."/>
            <person name="Glockner G."/>
        </authorList>
    </citation>
    <scope>NUCLEOTIDE SEQUENCE [LARGE SCALE GENOMIC DNA]</scope>
    <source>
        <strain evidence="7 8">Jena</strain>
    </source>
</reference>